<accession>A0A915IE43</accession>
<dbReference type="Proteomes" id="UP000887565">
    <property type="component" value="Unplaced"/>
</dbReference>
<evidence type="ECO:0000259" key="2">
    <source>
        <dbReference type="Pfam" id="PF17921"/>
    </source>
</evidence>
<dbReference type="PANTHER" id="PTHR37984:SF15">
    <property type="entry name" value="INTEGRASE CATALYTIC DOMAIN-CONTAINING PROTEIN"/>
    <property type="match status" value="1"/>
</dbReference>
<feature type="domain" description="Integrase zinc-binding" evidence="2">
    <location>
        <begin position="42"/>
        <end position="93"/>
    </location>
</feature>
<dbReference type="WBParaSite" id="nRc.2.0.1.t12459-RA">
    <property type="protein sequence ID" value="nRc.2.0.1.t12459-RA"/>
    <property type="gene ID" value="nRc.2.0.1.g12459"/>
</dbReference>
<keyword evidence="3" id="KW-1185">Reference proteome</keyword>
<name>A0A915IE43_ROMCU</name>
<sequence length="149" mass="16801">MVNECGSKANHRQDSYLALYYIVRNNLAVDQGLLLKAYQIVVPSKLLRQLMNRAHEGHPGIIRAKIKLPETYCWPGIAADIKETICHCQGCQDSVKSNPRSTIPTDPLPLPKAPWEKIVIGVTRPFATAPYQNRFAIVIINYLFVFPEV</sequence>
<protein>
    <recommendedName>
        <fullName evidence="1">RNA-directed DNA polymerase</fullName>
        <ecNumber evidence="1">2.7.7.49</ecNumber>
    </recommendedName>
</protein>
<evidence type="ECO:0000313" key="3">
    <source>
        <dbReference type="Proteomes" id="UP000887565"/>
    </source>
</evidence>
<dbReference type="EC" id="2.7.7.49" evidence="1"/>
<dbReference type="InterPro" id="IPR050951">
    <property type="entry name" value="Retrovirus_Pol_polyprotein"/>
</dbReference>
<dbReference type="PANTHER" id="PTHR37984">
    <property type="entry name" value="PROTEIN CBG26694"/>
    <property type="match status" value="1"/>
</dbReference>
<dbReference type="Pfam" id="PF17921">
    <property type="entry name" value="Integrase_H2C2"/>
    <property type="match status" value="1"/>
</dbReference>
<evidence type="ECO:0000256" key="1">
    <source>
        <dbReference type="ARBA" id="ARBA00012493"/>
    </source>
</evidence>
<dbReference type="GO" id="GO:0003964">
    <property type="term" value="F:RNA-directed DNA polymerase activity"/>
    <property type="evidence" value="ECO:0007669"/>
    <property type="project" value="UniProtKB-EC"/>
</dbReference>
<dbReference type="AlphaFoldDB" id="A0A915IE43"/>
<evidence type="ECO:0000313" key="4">
    <source>
        <dbReference type="WBParaSite" id="nRc.2.0.1.t12459-RA"/>
    </source>
</evidence>
<proteinExistence type="predicted"/>
<dbReference type="OMA" id="KETICHC"/>
<dbReference type="Gene3D" id="1.10.340.70">
    <property type="match status" value="1"/>
</dbReference>
<reference evidence="4" key="1">
    <citation type="submission" date="2022-11" db="UniProtKB">
        <authorList>
            <consortium name="WormBaseParasite"/>
        </authorList>
    </citation>
    <scope>IDENTIFICATION</scope>
</reference>
<dbReference type="InterPro" id="IPR041588">
    <property type="entry name" value="Integrase_H2C2"/>
</dbReference>
<organism evidence="3 4">
    <name type="scientific">Romanomermis culicivorax</name>
    <name type="common">Nematode worm</name>
    <dbReference type="NCBI Taxonomy" id="13658"/>
    <lineage>
        <taxon>Eukaryota</taxon>
        <taxon>Metazoa</taxon>
        <taxon>Ecdysozoa</taxon>
        <taxon>Nematoda</taxon>
        <taxon>Enoplea</taxon>
        <taxon>Dorylaimia</taxon>
        <taxon>Mermithida</taxon>
        <taxon>Mermithoidea</taxon>
        <taxon>Mermithidae</taxon>
        <taxon>Romanomermis</taxon>
    </lineage>
</organism>